<dbReference type="Proteomes" id="UP000594261">
    <property type="component" value="Chromosome 5"/>
</dbReference>
<proteinExistence type="predicted"/>
<reference evidence="2" key="2">
    <citation type="submission" date="2021-01" db="UniProtKB">
        <authorList>
            <consortium name="EnsemblPlants"/>
        </authorList>
    </citation>
    <scope>IDENTIFICATION</scope>
</reference>
<feature type="region of interest" description="Disordered" evidence="1">
    <location>
        <begin position="45"/>
        <end position="91"/>
    </location>
</feature>
<accession>A0A7N2LNF1</accession>
<reference evidence="2 3" key="1">
    <citation type="journal article" date="2016" name="G3 (Bethesda)">
        <title>First Draft Assembly and Annotation of the Genome of a California Endemic Oak Quercus lobata Nee (Fagaceae).</title>
        <authorList>
            <person name="Sork V.L."/>
            <person name="Fitz-Gibbon S.T."/>
            <person name="Puiu D."/>
            <person name="Crepeau M."/>
            <person name="Gugger P.F."/>
            <person name="Sherman R."/>
            <person name="Stevens K."/>
            <person name="Langley C.H."/>
            <person name="Pellegrini M."/>
            <person name="Salzberg S.L."/>
        </authorList>
    </citation>
    <scope>NUCLEOTIDE SEQUENCE [LARGE SCALE GENOMIC DNA]</scope>
    <source>
        <strain evidence="2 3">cv. SW786</strain>
    </source>
</reference>
<feature type="region of interest" description="Disordered" evidence="1">
    <location>
        <begin position="232"/>
        <end position="274"/>
    </location>
</feature>
<evidence type="ECO:0000313" key="2">
    <source>
        <dbReference type="EnsemblPlants" id="QL05p023365:mrna"/>
    </source>
</evidence>
<dbReference type="EMBL" id="LRBV02000005">
    <property type="status" value="NOT_ANNOTATED_CDS"/>
    <property type="molecule type" value="Genomic_DNA"/>
</dbReference>
<keyword evidence="3" id="KW-1185">Reference proteome</keyword>
<feature type="compositionally biased region" description="Basic and acidic residues" evidence="1">
    <location>
        <begin position="262"/>
        <end position="274"/>
    </location>
</feature>
<evidence type="ECO:0000256" key="1">
    <source>
        <dbReference type="SAM" id="MobiDB-lite"/>
    </source>
</evidence>
<sequence length="292" mass="32216">MNVEVGMDIGGGIGDVLEVDCKAITSDQARFLRVRVEVPLSKPLRRGAPILSPEGDKVKRDNMGSGSERVSRRQRDVRGRKTTSPPPRSMEETVANQIRKPSTQVHISAIENSNGYPNIMEILIPNNSGFEDGQTSTFFQIESPTTTQVTKIYTAREEIEENHGTNMVLVPIMHEATNAELKCDPHVPETHPTNLSRVLSCEDDQSLANVHKWKRVGKKVTNPLKISMAESDHKTDVVGQKQRKNVKDTAMPSMNKEATGVKGEKKPRTVDNEHGVVSSMGSMEVVGQPCRA</sequence>
<name>A0A7N2LNF1_QUELO</name>
<protein>
    <submittedName>
        <fullName evidence="2">Uncharacterized protein</fullName>
    </submittedName>
</protein>
<dbReference type="InParanoid" id="A0A7N2LNF1"/>
<dbReference type="Gramene" id="QL05p023365:mrna">
    <property type="protein sequence ID" value="QL05p023365:mrna"/>
    <property type="gene ID" value="QL05p023365"/>
</dbReference>
<feature type="compositionally biased region" description="Basic and acidic residues" evidence="1">
    <location>
        <begin position="69"/>
        <end position="79"/>
    </location>
</feature>
<evidence type="ECO:0000313" key="3">
    <source>
        <dbReference type="Proteomes" id="UP000594261"/>
    </source>
</evidence>
<organism evidence="2 3">
    <name type="scientific">Quercus lobata</name>
    <name type="common">Valley oak</name>
    <dbReference type="NCBI Taxonomy" id="97700"/>
    <lineage>
        <taxon>Eukaryota</taxon>
        <taxon>Viridiplantae</taxon>
        <taxon>Streptophyta</taxon>
        <taxon>Embryophyta</taxon>
        <taxon>Tracheophyta</taxon>
        <taxon>Spermatophyta</taxon>
        <taxon>Magnoliopsida</taxon>
        <taxon>eudicotyledons</taxon>
        <taxon>Gunneridae</taxon>
        <taxon>Pentapetalae</taxon>
        <taxon>rosids</taxon>
        <taxon>fabids</taxon>
        <taxon>Fagales</taxon>
        <taxon>Fagaceae</taxon>
        <taxon>Quercus</taxon>
    </lineage>
</organism>
<dbReference type="AlphaFoldDB" id="A0A7N2LNF1"/>
<dbReference type="EnsemblPlants" id="QL05p023365:mrna">
    <property type="protein sequence ID" value="QL05p023365:mrna"/>
    <property type="gene ID" value="QL05p023365"/>
</dbReference>